<reference evidence="2 3" key="1">
    <citation type="submission" date="2019-08" db="EMBL/GenBank/DDBJ databases">
        <authorList>
            <person name="Dong K."/>
        </authorList>
    </citation>
    <scope>NUCLEOTIDE SEQUENCE [LARGE SCALE GENOMIC DNA]</scope>
    <source>
        <strain evidence="2 3">K-1</strain>
    </source>
</reference>
<evidence type="ECO:0000313" key="2">
    <source>
        <dbReference type="EMBL" id="TXK08338.1"/>
    </source>
</evidence>
<organism evidence="2 3">
    <name type="scientific">Microbacterium saccharophilum</name>
    <dbReference type="NCBI Taxonomy" id="1213358"/>
    <lineage>
        <taxon>Bacteria</taxon>
        <taxon>Bacillati</taxon>
        <taxon>Actinomycetota</taxon>
        <taxon>Actinomycetes</taxon>
        <taxon>Micrococcales</taxon>
        <taxon>Microbacteriaceae</taxon>
        <taxon>Microbacterium</taxon>
    </lineage>
</organism>
<dbReference type="OrthoDB" id="9802039at2"/>
<dbReference type="EMBL" id="VRSX01000008">
    <property type="protein sequence ID" value="TXK08338.1"/>
    <property type="molecule type" value="Genomic_DNA"/>
</dbReference>
<dbReference type="RefSeq" id="WP_147889695.1">
    <property type="nucleotide sequence ID" value="NZ_JAKNUV010000010.1"/>
</dbReference>
<name>A0A5C8HUG6_9MICO</name>
<proteinExistence type="predicted"/>
<accession>A0A5C8HUG6</accession>
<keyword evidence="3" id="KW-1185">Reference proteome</keyword>
<dbReference type="InterPro" id="IPR036249">
    <property type="entry name" value="Thioredoxin-like_sf"/>
</dbReference>
<protein>
    <submittedName>
        <fullName evidence="2">Redoxin family protein</fullName>
    </submittedName>
</protein>
<evidence type="ECO:0000259" key="1">
    <source>
        <dbReference type="Pfam" id="PF08534"/>
    </source>
</evidence>
<feature type="domain" description="Redoxin" evidence="1">
    <location>
        <begin position="4"/>
        <end position="86"/>
    </location>
</feature>
<dbReference type="GO" id="GO:0016491">
    <property type="term" value="F:oxidoreductase activity"/>
    <property type="evidence" value="ECO:0007669"/>
    <property type="project" value="InterPro"/>
</dbReference>
<dbReference type="AlphaFoldDB" id="A0A5C8HUG6"/>
<dbReference type="Pfam" id="PF08534">
    <property type="entry name" value="Redoxin"/>
    <property type="match status" value="1"/>
</dbReference>
<sequence>MRNHYADLMQNGVSRVFGLSSQAIEYQKALAGALRLPYPLLTDEAMELATALQLPTISAGDLTVYQRHALIVNDGVIEHVFFPIFPPDQHAQVVLDWLADNPEDMSAEQ</sequence>
<dbReference type="Proteomes" id="UP000321949">
    <property type="component" value="Unassembled WGS sequence"/>
</dbReference>
<evidence type="ECO:0000313" key="3">
    <source>
        <dbReference type="Proteomes" id="UP000321949"/>
    </source>
</evidence>
<comment type="caution">
    <text evidence="2">The sequence shown here is derived from an EMBL/GenBank/DDBJ whole genome shotgun (WGS) entry which is preliminary data.</text>
</comment>
<dbReference type="Gene3D" id="3.40.30.10">
    <property type="entry name" value="Glutaredoxin"/>
    <property type="match status" value="1"/>
</dbReference>
<dbReference type="SUPFAM" id="SSF52833">
    <property type="entry name" value="Thioredoxin-like"/>
    <property type="match status" value="1"/>
</dbReference>
<dbReference type="InterPro" id="IPR013740">
    <property type="entry name" value="Redoxin"/>
</dbReference>
<gene>
    <name evidence="2" type="ORF">FVP74_13870</name>
</gene>